<dbReference type="PANTHER" id="PTHR30558">
    <property type="entry name" value="EXBD MEMBRANE COMPONENT OF PMF-DRIVEN MACROMOLECULE IMPORT SYSTEM"/>
    <property type="match status" value="1"/>
</dbReference>
<evidence type="ECO:0000313" key="9">
    <source>
        <dbReference type="EMBL" id="ALO41204.1"/>
    </source>
</evidence>
<dbReference type="STRING" id="161398.PP2015_684"/>
<gene>
    <name evidence="9" type="ORF">PP2015_684</name>
</gene>
<dbReference type="GO" id="GO:0005886">
    <property type="term" value="C:plasma membrane"/>
    <property type="evidence" value="ECO:0007669"/>
    <property type="project" value="UniProtKB-SubCell"/>
</dbReference>
<comment type="subcellular location">
    <subcellularLocation>
        <location evidence="1">Cell membrane</location>
        <topology evidence="1">Single-pass membrane protein</topology>
    </subcellularLocation>
    <subcellularLocation>
        <location evidence="7">Cell membrane</location>
        <topology evidence="7">Single-pass type II membrane protein</topology>
    </subcellularLocation>
</comment>
<dbReference type="RefSeq" id="WP_058028964.1">
    <property type="nucleotide sequence ID" value="NZ_CP013187.1"/>
</dbReference>
<evidence type="ECO:0000256" key="7">
    <source>
        <dbReference type="RuleBase" id="RU003879"/>
    </source>
</evidence>
<dbReference type="EMBL" id="CP013187">
    <property type="protein sequence ID" value="ALO41204.1"/>
    <property type="molecule type" value="Genomic_DNA"/>
</dbReference>
<dbReference type="Pfam" id="PF02472">
    <property type="entry name" value="ExbD"/>
    <property type="match status" value="1"/>
</dbReference>
<keyword evidence="7" id="KW-0813">Transport</keyword>
<keyword evidence="3" id="KW-1003">Cell membrane</keyword>
<keyword evidence="6 8" id="KW-0472">Membrane</keyword>
<evidence type="ECO:0000256" key="2">
    <source>
        <dbReference type="ARBA" id="ARBA00005811"/>
    </source>
</evidence>
<protein>
    <submittedName>
        <fullName evidence="9">Biopolymer transport protein</fullName>
    </submittedName>
</protein>
<keyword evidence="7" id="KW-0653">Protein transport</keyword>
<dbReference type="PATRIC" id="fig|161398.10.peg.698"/>
<dbReference type="InterPro" id="IPR003400">
    <property type="entry name" value="ExbD"/>
</dbReference>
<evidence type="ECO:0000256" key="6">
    <source>
        <dbReference type="ARBA" id="ARBA00023136"/>
    </source>
</evidence>
<dbReference type="Proteomes" id="UP000061457">
    <property type="component" value="Chromosome I"/>
</dbReference>
<dbReference type="Gene3D" id="3.30.420.270">
    <property type="match status" value="1"/>
</dbReference>
<evidence type="ECO:0000256" key="5">
    <source>
        <dbReference type="ARBA" id="ARBA00022989"/>
    </source>
</evidence>
<dbReference type="PANTHER" id="PTHR30558:SF13">
    <property type="entry name" value="BIOPOLYMER TRANSPORT PROTEIN EXBD2"/>
    <property type="match status" value="1"/>
</dbReference>
<dbReference type="OrthoDB" id="8732661at2"/>
<proteinExistence type="inferred from homology"/>
<keyword evidence="4 7" id="KW-0812">Transmembrane</keyword>
<dbReference type="GO" id="GO:0022857">
    <property type="term" value="F:transmembrane transporter activity"/>
    <property type="evidence" value="ECO:0007669"/>
    <property type="project" value="InterPro"/>
</dbReference>
<evidence type="ECO:0000256" key="3">
    <source>
        <dbReference type="ARBA" id="ARBA00022475"/>
    </source>
</evidence>
<keyword evidence="5 8" id="KW-1133">Transmembrane helix</keyword>
<accession>A0A0S2JZC5</accession>
<evidence type="ECO:0000256" key="1">
    <source>
        <dbReference type="ARBA" id="ARBA00004162"/>
    </source>
</evidence>
<evidence type="ECO:0000313" key="10">
    <source>
        <dbReference type="Proteomes" id="UP000061457"/>
    </source>
</evidence>
<dbReference type="GO" id="GO:0015031">
    <property type="term" value="P:protein transport"/>
    <property type="evidence" value="ECO:0007669"/>
    <property type="project" value="UniProtKB-KW"/>
</dbReference>
<dbReference type="KEGG" id="pphe:PP2015_684"/>
<organism evidence="9 10">
    <name type="scientific">Pseudoalteromonas phenolica</name>
    <dbReference type="NCBI Taxonomy" id="161398"/>
    <lineage>
        <taxon>Bacteria</taxon>
        <taxon>Pseudomonadati</taxon>
        <taxon>Pseudomonadota</taxon>
        <taxon>Gammaproteobacteria</taxon>
        <taxon>Alteromonadales</taxon>
        <taxon>Pseudoalteromonadaceae</taxon>
        <taxon>Pseudoalteromonas</taxon>
    </lineage>
</organism>
<sequence length="135" mass="14751">MIKTAKAHLQENLSVDMNPMLDIVFILLIFFIVTASFNKEAVLDIERNNSPTLSVTPKVTPQFTIDANNKVYLNNRQVEIDAINVNIAKLAANADITAISVRAHENSQHNTLVAVLNAIKEQTSAPVALGDVLSN</sequence>
<reference evidence="10" key="1">
    <citation type="submission" date="2015-11" db="EMBL/GenBank/DDBJ databases">
        <authorList>
            <person name="Kim K.M."/>
        </authorList>
    </citation>
    <scope>NUCLEOTIDE SEQUENCE [LARGE SCALE GENOMIC DNA]</scope>
    <source>
        <strain evidence="10">KCTC 12086</strain>
    </source>
</reference>
<feature type="transmembrane region" description="Helical" evidence="8">
    <location>
        <begin position="20"/>
        <end position="37"/>
    </location>
</feature>
<keyword evidence="10" id="KW-1185">Reference proteome</keyword>
<comment type="similarity">
    <text evidence="2 7">Belongs to the ExbD/TolR family.</text>
</comment>
<name>A0A0S2JZC5_9GAMM</name>
<evidence type="ECO:0000256" key="4">
    <source>
        <dbReference type="ARBA" id="ARBA00022692"/>
    </source>
</evidence>
<evidence type="ECO:0000256" key="8">
    <source>
        <dbReference type="SAM" id="Phobius"/>
    </source>
</evidence>
<dbReference type="AlphaFoldDB" id="A0A0S2JZC5"/>